<dbReference type="GO" id="GO:1904680">
    <property type="term" value="F:peptide transmembrane transporter activity"/>
    <property type="evidence" value="ECO:0007669"/>
    <property type="project" value="TreeGrafter"/>
</dbReference>
<feature type="chain" id="PRO_5030567938" evidence="5">
    <location>
        <begin position="22"/>
        <end position="491"/>
    </location>
</feature>
<name>A0A7W6GNQ0_9SPHN</name>
<evidence type="ECO:0000313" key="7">
    <source>
        <dbReference type="EMBL" id="MBB3982516.1"/>
    </source>
</evidence>
<feature type="domain" description="Solute-binding protein family 5" evidence="6">
    <location>
        <begin position="74"/>
        <end position="290"/>
    </location>
</feature>
<proteinExistence type="inferred from homology"/>
<dbReference type="Proteomes" id="UP000552757">
    <property type="component" value="Unassembled WGS sequence"/>
</dbReference>
<dbReference type="EMBL" id="JACIEB010000004">
    <property type="protein sequence ID" value="MBB3982516.1"/>
    <property type="molecule type" value="Genomic_DNA"/>
</dbReference>
<reference evidence="7 8" key="1">
    <citation type="submission" date="2020-08" db="EMBL/GenBank/DDBJ databases">
        <title>Genomic Encyclopedia of Type Strains, Phase IV (KMG-IV): sequencing the most valuable type-strain genomes for metagenomic binning, comparative biology and taxonomic classification.</title>
        <authorList>
            <person name="Goeker M."/>
        </authorList>
    </citation>
    <scope>NUCLEOTIDE SEQUENCE [LARGE SCALE GENOMIC DNA]</scope>
    <source>
        <strain evidence="7 8">DSM 29348</strain>
    </source>
</reference>
<evidence type="ECO:0000256" key="2">
    <source>
        <dbReference type="ARBA" id="ARBA00005695"/>
    </source>
</evidence>
<evidence type="ECO:0000256" key="1">
    <source>
        <dbReference type="ARBA" id="ARBA00004418"/>
    </source>
</evidence>
<protein>
    <submittedName>
        <fullName evidence="7">Peptide/nickel transport system substrate-binding protein</fullName>
    </submittedName>
</protein>
<keyword evidence="4 5" id="KW-0732">Signal</keyword>
<dbReference type="PANTHER" id="PTHR30290">
    <property type="entry name" value="PERIPLASMIC BINDING COMPONENT OF ABC TRANSPORTER"/>
    <property type="match status" value="1"/>
</dbReference>
<dbReference type="Pfam" id="PF00496">
    <property type="entry name" value="SBP_bac_5"/>
    <property type="match status" value="1"/>
</dbReference>
<dbReference type="GO" id="GO:0030313">
    <property type="term" value="C:cell envelope"/>
    <property type="evidence" value="ECO:0007669"/>
    <property type="project" value="UniProtKB-SubCell"/>
</dbReference>
<gene>
    <name evidence="7" type="ORF">GGR44_002179</name>
</gene>
<evidence type="ECO:0000256" key="3">
    <source>
        <dbReference type="ARBA" id="ARBA00022448"/>
    </source>
</evidence>
<dbReference type="InterPro" id="IPR039424">
    <property type="entry name" value="SBP_5"/>
</dbReference>
<sequence length="491" mass="52500">MSPAPPLRRICLAALAAGALASCSGGEKGPIVVSVIGDRDQMATPYKYLPAPAAKLMLESTAQGLVAFDAAGDIMPALAQRWIVQEDGRSYIFRLRRATWPNGARVTAKDVARMMNARMELIRATDPDGPLDAVSAAVPMTGEVVEIRLLAARPHLLQMLAQPQMGLSARNGGTGPYSQQRWGRALMLEPVSDPADPIDEAGIPPEERRIVRAEKAAQAVIRFGAGQAALVLGGRYADLPLVQRAGIDTSAIRIDPVMGLFGLAVTGEGPLLDDDGVRAAISMVIDRDQLPGLLGLGRWSIGPDFVPQQLELPRAPTRPDWAGLSMDDRVARGRAAVDRWRAGHDGPPPAIRIAMPPGPGSTLVHGLIDAGLRRIGLSSVRVGPDDKADLTLIDEVAPYDSVLWYLGRVTCARGVHCSRQAQAKLQEASLATTSEDRQARIAEAEALTVAHHGYIGLGAPVRWSLVSRRLTGFAPSPRARHPLNQLLREPN</sequence>
<evidence type="ECO:0000259" key="6">
    <source>
        <dbReference type="Pfam" id="PF00496"/>
    </source>
</evidence>
<keyword evidence="3" id="KW-0813">Transport</keyword>
<dbReference type="PANTHER" id="PTHR30290:SF10">
    <property type="entry name" value="PERIPLASMIC OLIGOPEPTIDE-BINDING PROTEIN-RELATED"/>
    <property type="match status" value="1"/>
</dbReference>
<comment type="subcellular location">
    <subcellularLocation>
        <location evidence="1">Periplasm</location>
    </subcellularLocation>
</comment>
<feature type="signal peptide" evidence="5">
    <location>
        <begin position="1"/>
        <end position="21"/>
    </location>
</feature>
<evidence type="ECO:0000256" key="5">
    <source>
        <dbReference type="SAM" id="SignalP"/>
    </source>
</evidence>
<dbReference type="RefSeq" id="WP_183955569.1">
    <property type="nucleotide sequence ID" value="NZ_JACIEB010000004.1"/>
</dbReference>
<dbReference type="Gene3D" id="3.90.76.10">
    <property type="entry name" value="Dipeptide-binding Protein, Domain 1"/>
    <property type="match status" value="1"/>
</dbReference>
<dbReference type="InterPro" id="IPR000914">
    <property type="entry name" value="SBP_5_dom"/>
</dbReference>
<keyword evidence="8" id="KW-1185">Reference proteome</keyword>
<evidence type="ECO:0000313" key="8">
    <source>
        <dbReference type="Proteomes" id="UP000552757"/>
    </source>
</evidence>
<organism evidence="7 8">
    <name type="scientific">Sphingobium fontiphilum</name>
    <dbReference type="NCBI Taxonomy" id="944425"/>
    <lineage>
        <taxon>Bacteria</taxon>
        <taxon>Pseudomonadati</taxon>
        <taxon>Pseudomonadota</taxon>
        <taxon>Alphaproteobacteria</taxon>
        <taxon>Sphingomonadales</taxon>
        <taxon>Sphingomonadaceae</taxon>
        <taxon>Sphingobium</taxon>
    </lineage>
</organism>
<accession>A0A7W6GNQ0</accession>
<dbReference type="AlphaFoldDB" id="A0A7W6GNQ0"/>
<dbReference type="GO" id="GO:0015833">
    <property type="term" value="P:peptide transport"/>
    <property type="evidence" value="ECO:0007669"/>
    <property type="project" value="TreeGrafter"/>
</dbReference>
<dbReference type="Gene3D" id="3.10.105.10">
    <property type="entry name" value="Dipeptide-binding Protein, Domain 3"/>
    <property type="match status" value="1"/>
</dbReference>
<comment type="caution">
    <text evidence="7">The sequence shown here is derived from an EMBL/GenBank/DDBJ whole genome shotgun (WGS) entry which is preliminary data.</text>
</comment>
<comment type="similarity">
    <text evidence="2">Belongs to the bacterial solute-binding protein 5 family.</text>
</comment>
<evidence type="ECO:0000256" key="4">
    <source>
        <dbReference type="ARBA" id="ARBA00022729"/>
    </source>
</evidence>
<dbReference type="SUPFAM" id="SSF53850">
    <property type="entry name" value="Periplasmic binding protein-like II"/>
    <property type="match status" value="1"/>
</dbReference>